<dbReference type="FunFam" id="3.40.50.1000:FF:000014">
    <property type="entry name" value="Phospholipid-transporting ATPase"/>
    <property type="match status" value="1"/>
</dbReference>
<feature type="binding site" evidence="17">
    <location>
        <position position="592"/>
    </location>
    <ligand>
        <name>ATP</name>
        <dbReference type="ChEBI" id="CHEBI:30616"/>
    </ligand>
</feature>
<dbReference type="SUPFAM" id="SSF81653">
    <property type="entry name" value="Calcium ATPase, transduction domain A"/>
    <property type="match status" value="1"/>
</dbReference>
<feature type="transmembrane region" description="Helical" evidence="19">
    <location>
        <begin position="1060"/>
        <end position="1081"/>
    </location>
</feature>
<accession>A0AAD5Y5I6</accession>
<comment type="catalytic activity">
    <reaction evidence="14 19">
        <text>ATP + H2O + phospholipidSide 1 = ADP + phosphate + phospholipidSide 2.</text>
        <dbReference type="EC" id="7.6.2.1"/>
    </reaction>
</comment>
<dbReference type="CDD" id="cd02073">
    <property type="entry name" value="P-type_ATPase_APLT_Dnf-like"/>
    <property type="match status" value="1"/>
</dbReference>
<name>A0AAD5Y5I6_9FUNG</name>
<feature type="binding site" evidence="17">
    <location>
        <position position="796"/>
    </location>
    <ligand>
        <name>ATP</name>
        <dbReference type="ChEBI" id="CHEBI:30616"/>
    </ligand>
</feature>
<dbReference type="FunFam" id="2.70.150.10:FF:000021">
    <property type="entry name" value="Phospholipid-transporting ATPase"/>
    <property type="match status" value="1"/>
</dbReference>
<keyword evidence="12 19" id="KW-1133">Transmembrane helix</keyword>
<feature type="transmembrane region" description="Helical" evidence="19">
    <location>
        <begin position="995"/>
        <end position="1012"/>
    </location>
</feature>
<dbReference type="EC" id="7.6.2.1" evidence="19"/>
<evidence type="ECO:0000256" key="5">
    <source>
        <dbReference type="ARBA" id="ARBA00022553"/>
    </source>
</evidence>
<comment type="similarity">
    <text evidence="3 19">Belongs to the cation transport ATPase (P-type) (TC 3.A.3) family. Type IV subfamily.</text>
</comment>
<evidence type="ECO:0000256" key="18">
    <source>
        <dbReference type="PIRSR" id="PIRSR606539-3"/>
    </source>
</evidence>
<dbReference type="GO" id="GO:0140326">
    <property type="term" value="F:ATPase-coupled intramembrane lipid transporter activity"/>
    <property type="evidence" value="ECO:0007669"/>
    <property type="project" value="UniProtKB-EC"/>
</dbReference>
<comment type="subcellular location">
    <subcellularLocation>
        <location evidence="2">Cell membrane</location>
    </subcellularLocation>
    <subcellularLocation>
        <location evidence="1 19">Membrane</location>
        <topology evidence="1 19">Multi-pass membrane protein</topology>
    </subcellularLocation>
</comment>
<evidence type="ECO:0000256" key="19">
    <source>
        <dbReference type="RuleBase" id="RU362033"/>
    </source>
</evidence>
<dbReference type="InterPro" id="IPR032630">
    <property type="entry name" value="P_typ_ATPase_c"/>
</dbReference>
<feature type="binding site" evidence="18">
    <location>
        <position position="399"/>
    </location>
    <ligand>
        <name>Mg(2+)</name>
        <dbReference type="ChEBI" id="CHEBI:18420"/>
    </ligand>
</feature>
<dbReference type="InterPro" id="IPR008250">
    <property type="entry name" value="ATPase_P-typ_transduc_dom_A_sf"/>
</dbReference>
<feature type="binding site" evidence="17">
    <location>
        <position position="536"/>
    </location>
    <ligand>
        <name>ATP</name>
        <dbReference type="ChEBI" id="CHEBI:30616"/>
    </ligand>
</feature>
<feature type="transmembrane region" description="Helical" evidence="19">
    <location>
        <begin position="288"/>
        <end position="307"/>
    </location>
</feature>
<dbReference type="SUPFAM" id="SSF81665">
    <property type="entry name" value="Calcium ATPase, transmembrane domain M"/>
    <property type="match status" value="1"/>
</dbReference>
<dbReference type="SFLD" id="SFLDF00027">
    <property type="entry name" value="p-type_atpase"/>
    <property type="match status" value="1"/>
</dbReference>
<dbReference type="InterPro" id="IPR023298">
    <property type="entry name" value="ATPase_P-typ_TM_dom_sf"/>
</dbReference>
<evidence type="ECO:0000256" key="1">
    <source>
        <dbReference type="ARBA" id="ARBA00004141"/>
    </source>
</evidence>
<evidence type="ECO:0000256" key="8">
    <source>
        <dbReference type="ARBA" id="ARBA00022741"/>
    </source>
</evidence>
<evidence type="ECO:0000259" key="21">
    <source>
        <dbReference type="Pfam" id="PF16212"/>
    </source>
</evidence>
<dbReference type="Gene3D" id="3.40.1110.10">
    <property type="entry name" value="Calcium-transporting ATPase, cytoplasmic domain N"/>
    <property type="match status" value="1"/>
</dbReference>
<feature type="transmembrane region" description="Helical" evidence="19">
    <location>
        <begin position="874"/>
        <end position="892"/>
    </location>
</feature>
<evidence type="ECO:0000256" key="12">
    <source>
        <dbReference type="ARBA" id="ARBA00022989"/>
    </source>
</evidence>
<dbReference type="AlphaFoldDB" id="A0AAD5Y5I6"/>
<keyword evidence="8 17" id="KW-0547">Nucleotide-binding</keyword>
<feature type="binding site" evidence="17">
    <location>
        <position position="672"/>
    </location>
    <ligand>
        <name>ATP</name>
        <dbReference type="ChEBI" id="CHEBI:30616"/>
    </ligand>
</feature>
<dbReference type="FunFam" id="3.40.1110.10:FF:000087">
    <property type="entry name" value="Phospholipid-transporting ATPase"/>
    <property type="match status" value="1"/>
</dbReference>
<evidence type="ECO:0000256" key="3">
    <source>
        <dbReference type="ARBA" id="ARBA00008109"/>
    </source>
</evidence>
<evidence type="ECO:0000256" key="16">
    <source>
        <dbReference type="PIRSR" id="PIRSR606539-1"/>
    </source>
</evidence>
<feature type="binding site" evidence="17">
    <location>
        <position position="820"/>
    </location>
    <ligand>
        <name>ATP</name>
        <dbReference type="ChEBI" id="CHEBI:30616"/>
    </ligand>
</feature>
<keyword evidence="5" id="KW-0597">Phosphoprotein</keyword>
<dbReference type="InterPro" id="IPR044492">
    <property type="entry name" value="P_typ_ATPase_HD_dom"/>
</dbReference>
<dbReference type="NCBIfam" id="TIGR01494">
    <property type="entry name" value="ATPase_P-type"/>
    <property type="match status" value="1"/>
</dbReference>
<dbReference type="GO" id="GO:0006892">
    <property type="term" value="P:post-Golgi vesicle-mediated transport"/>
    <property type="evidence" value="ECO:0007669"/>
    <property type="project" value="TreeGrafter"/>
</dbReference>
<feature type="domain" description="P-type ATPase C-terminal" evidence="21">
    <location>
        <begin position="843"/>
        <end position="1095"/>
    </location>
</feature>
<dbReference type="Pfam" id="PF16212">
    <property type="entry name" value="PhoLip_ATPase_C"/>
    <property type="match status" value="1"/>
</dbReference>
<feature type="binding site" evidence="17">
    <location>
        <position position="401"/>
    </location>
    <ligand>
        <name>ATP</name>
        <dbReference type="ChEBI" id="CHEBI:30616"/>
    </ligand>
</feature>
<keyword evidence="9 17" id="KW-0067">ATP-binding</keyword>
<feature type="transmembrane region" description="Helical" evidence="19">
    <location>
        <begin position="90"/>
        <end position="109"/>
    </location>
</feature>
<feature type="binding site" evidence="17">
    <location>
        <position position="399"/>
    </location>
    <ligand>
        <name>ATP</name>
        <dbReference type="ChEBI" id="CHEBI:30616"/>
    </ligand>
</feature>
<feature type="binding site" evidence="17">
    <location>
        <position position="790"/>
    </location>
    <ligand>
        <name>ATP</name>
        <dbReference type="ChEBI" id="CHEBI:30616"/>
    </ligand>
</feature>
<feature type="binding site" evidence="18">
    <location>
        <position position="401"/>
    </location>
    <ligand>
        <name>Mg(2+)</name>
        <dbReference type="ChEBI" id="CHEBI:18420"/>
    </ligand>
</feature>
<dbReference type="InterPro" id="IPR023214">
    <property type="entry name" value="HAD_sf"/>
</dbReference>
<dbReference type="InterPro" id="IPR036412">
    <property type="entry name" value="HAD-like_sf"/>
</dbReference>
<evidence type="ECO:0000256" key="10">
    <source>
        <dbReference type="ARBA" id="ARBA00022842"/>
    </source>
</evidence>
<dbReference type="PANTHER" id="PTHR24092:SF150">
    <property type="entry name" value="PHOSPHOLIPID-TRANSPORTING ATPASE"/>
    <property type="match status" value="1"/>
</dbReference>
<dbReference type="PROSITE" id="PS00154">
    <property type="entry name" value="ATPASE_E1_E2"/>
    <property type="match status" value="1"/>
</dbReference>
<organism evidence="22 23">
    <name type="scientific">Boothiomyces macroporosus</name>
    <dbReference type="NCBI Taxonomy" id="261099"/>
    <lineage>
        <taxon>Eukaryota</taxon>
        <taxon>Fungi</taxon>
        <taxon>Fungi incertae sedis</taxon>
        <taxon>Chytridiomycota</taxon>
        <taxon>Chytridiomycota incertae sedis</taxon>
        <taxon>Chytridiomycetes</taxon>
        <taxon>Rhizophydiales</taxon>
        <taxon>Terramycetaceae</taxon>
        <taxon>Boothiomyces</taxon>
    </lineage>
</organism>
<dbReference type="GO" id="GO:0045332">
    <property type="term" value="P:phospholipid translocation"/>
    <property type="evidence" value="ECO:0007669"/>
    <property type="project" value="TreeGrafter"/>
</dbReference>
<dbReference type="InterPro" id="IPR018303">
    <property type="entry name" value="ATPase_P-typ_P_site"/>
</dbReference>
<comment type="caution">
    <text evidence="22">The sequence shown here is derived from an EMBL/GenBank/DDBJ whole genome shotgun (WGS) entry which is preliminary data.</text>
</comment>
<evidence type="ECO:0000256" key="11">
    <source>
        <dbReference type="ARBA" id="ARBA00022967"/>
    </source>
</evidence>
<dbReference type="GO" id="GO:0000287">
    <property type="term" value="F:magnesium ion binding"/>
    <property type="evidence" value="ECO:0007669"/>
    <property type="project" value="UniProtKB-UniRule"/>
</dbReference>
<keyword evidence="13 19" id="KW-0472">Membrane</keyword>
<feature type="domain" description="P-type ATPase N-terminal" evidence="20">
    <location>
        <begin position="27"/>
        <end position="93"/>
    </location>
</feature>
<feature type="transmembrane region" description="Helical" evidence="19">
    <location>
        <begin position="912"/>
        <end position="932"/>
    </location>
</feature>
<evidence type="ECO:0000256" key="17">
    <source>
        <dbReference type="PIRSR" id="PIRSR606539-2"/>
    </source>
</evidence>
<evidence type="ECO:0000256" key="4">
    <source>
        <dbReference type="ARBA" id="ARBA00022475"/>
    </source>
</evidence>
<evidence type="ECO:0000313" key="22">
    <source>
        <dbReference type="EMBL" id="KAJ3259997.1"/>
    </source>
</evidence>
<evidence type="ECO:0000259" key="20">
    <source>
        <dbReference type="Pfam" id="PF16209"/>
    </source>
</evidence>
<dbReference type="InterPro" id="IPR006539">
    <property type="entry name" value="P-type_ATPase_IV"/>
</dbReference>
<dbReference type="Gene3D" id="2.70.150.10">
    <property type="entry name" value="Calcium-transporting ATPase, cytoplasmic transduction domain A"/>
    <property type="match status" value="1"/>
</dbReference>
<evidence type="ECO:0000256" key="9">
    <source>
        <dbReference type="ARBA" id="ARBA00022840"/>
    </source>
</evidence>
<protein>
    <recommendedName>
        <fullName evidence="19">Phospholipid-transporting ATPase</fullName>
        <ecNumber evidence="19">7.6.2.1</ecNumber>
    </recommendedName>
</protein>
<reference evidence="22" key="1">
    <citation type="submission" date="2020-05" db="EMBL/GenBank/DDBJ databases">
        <title>Phylogenomic resolution of chytrid fungi.</title>
        <authorList>
            <person name="Stajich J.E."/>
            <person name="Amses K."/>
            <person name="Simmons R."/>
            <person name="Seto K."/>
            <person name="Myers J."/>
            <person name="Bonds A."/>
            <person name="Quandt C.A."/>
            <person name="Barry K."/>
            <person name="Liu P."/>
            <person name="Grigoriev I."/>
            <person name="Longcore J.E."/>
            <person name="James T.Y."/>
        </authorList>
    </citation>
    <scope>NUCLEOTIDE SEQUENCE</scope>
    <source>
        <strain evidence="22">PLAUS21</strain>
    </source>
</reference>
<feature type="transmembrane region" description="Helical" evidence="19">
    <location>
        <begin position="67"/>
        <end position="84"/>
    </location>
</feature>
<dbReference type="GO" id="GO:0032456">
    <property type="term" value="P:endocytic recycling"/>
    <property type="evidence" value="ECO:0007669"/>
    <property type="project" value="TreeGrafter"/>
</dbReference>
<evidence type="ECO:0000256" key="15">
    <source>
        <dbReference type="ARBA" id="ARBA00049128"/>
    </source>
</evidence>
<comment type="cofactor">
    <cofactor evidence="18">
        <name>Mg(2+)</name>
        <dbReference type="ChEBI" id="CHEBI:18420"/>
    </cofactor>
</comment>
<dbReference type="Proteomes" id="UP001210925">
    <property type="component" value="Unassembled WGS sequence"/>
</dbReference>
<dbReference type="PRINTS" id="PR00119">
    <property type="entry name" value="CATATPASE"/>
</dbReference>
<gene>
    <name evidence="22" type="ORF">HK103_001507</name>
</gene>
<feature type="binding site" evidence="17">
    <location>
        <position position="400"/>
    </location>
    <ligand>
        <name>ATP</name>
        <dbReference type="ChEBI" id="CHEBI:30616"/>
    </ligand>
</feature>
<feature type="binding site" evidence="18">
    <location>
        <position position="817"/>
    </location>
    <ligand>
        <name>Mg(2+)</name>
        <dbReference type="ChEBI" id="CHEBI:18420"/>
    </ligand>
</feature>
<keyword evidence="11 19" id="KW-1278">Translocase</keyword>
<keyword evidence="23" id="KW-1185">Reference proteome</keyword>
<dbReference type="NCBIfam" id="TIGR01652">
    <property type="entry name" value="ATPase-Plipid"/>
    <property type="match status" value="1"/>
</dbReference>
<feature type="transmembrane region" description="Helical" evidence="19">
    <location>
        <begin position="327"/>
        <end position="353"/>
    </location>
</feature>
<feature type="active site" description="4-aspartylphosphate intermediate" evidence="16">
    <location>
        <position position="399"/>
    </location>
</feature>
<evidence type="ECO:0000256" key="7">
    <source>
        <dbReference type="ARBA" id="ARBA00022723"/>
    </source>
</evidence>
<feature type="binding site" evidence="17">
    <location>
        <position position="559"/>
    </location>
    <ligand>
        <name>ATP</name>
        <dbReference type="ChEBI" id="CHEBI:30616"/>
    </ligand>
</feature>
<dbReference type="SUPFAM" id="SSF81660">
    <property type="entry name" value="Metal cation-transporting ATPase, ATP-binding domain N"/>
    <property type="match status" value="1"/>
</dbReference>
<evidence type="ECO:0000256" key="2">
    <source>
        <dbReference type="ARBA" id="ARBA00004236"/>
    </source>
</evidence>
<proteinExistence type="inferred from homology"/>
<dbReference type="GO" id="GO:0005802">
    <property type="term" value="C:trans-Golgi network"/>
    <property type="evidence" value="ECO:0007669"/>
    <property type="project" value="TreeGrafter"/>
</dbReference>
<sequence>MNEFLISIGLKQPEISATFVPIGTRTIYVNDPIKQRQQEFLNNSVSTGKYNIFTFIPKFLFEFFSKYANLFFLFTGTVQLIGQLSPTSRYGTIIPLSIIALITASKEIVEDNKRHIQDRTVNTRVVKVLRGSFFEECLWKDIVVGDVVKVENSSYFPADIIILSSSEPDGLCFIETSNLDGETNLKIRQAIPETADLVSPEAVSRLDAIVKSELPNNSLYTFDATLNIRDKKYPIGPNQLLLRGAQLKNTKWVYAIVVFTGHETKLMMNSTTTPLKRTKVENMVNSEIILLFFVLLGMALICAFGQLLADLTNPFDAEILMSTNGGFFSFITNVLTFIILFNNLIPLSLIVTVEIVKLTLGQFINSDLDLYYEVNDTPATAKTSSLVEELGQVDFIFSDKTGTLTRNIMEFKMASIGGIAYAEQVPDDKRIHVDENGREVGYHVFSRIQQHKDKGINTQVINDFLTLLAVCHTVIPEIDDANPTDVTFQASSPDEAALVDGAKSLGYLFHTRKPKSVIIAVNGEDQEFEVLNINEFNSTRKRMSIVVRAADGRIRLFIKGADTVIFERLSFDNMFLPATQQHLEEYANEGLRTLVLAYRDIPESEYRDWLKVHQAAATTINNRQEALDNAAEMIETDLQLLGATAIEDKLQDDVPDTIHTLMEAGIRVWVLTGDRQETAINIGFSCKLITPDMLMMICNETTHFETKEFLQQRLAQLKASLDVGSSAFNKWKGFERGVYGDYKFDKDFGVDMEPMALIIDGKSLNFALEDDVKDTFLELALLCKAVVCCRVSPLQKALVVKLVKQNVGGAITLAIGDGANDVSMIQAAHVGIGISGQEGLQAARSADFAIAQFKYLRKLLLVHGGWAYSRISKVITICFYKNITLYLIQFWFTLNNNFSGMTLFETWSSVSAYNVLWTLLPPFVLGVFDQYVTSRTLDSYPQMYRIGQNDTFYNHRVFIFWIINSFFHSLVIFYFWAFVIGSGDVLIGGRDVDNWVFGIFVYASTLVTVIIKHCLVADIFVGATIIAFAGSLAAYFVVFPMYAFIGPLAGFSKELYNTNFAFFTTPSFWFGILLVPLLVNFRDFVWKFYKRSVTPQAYHIVQEIQKLNIADHRPRREWLRKAVHKVRMNQRMKQTRGYAFSQNEGGQEDLIRLYDTTLRKPRG</sequence>
<keyword evidence="4" id="KW-1003">Cell membrane</keyword>
<evidence type="ECO:0000256" key="13">
    <source>
        <dbReference type="ARBA" id="ARBA00023136"/>
    </source>
</evidence>
<dbReference type="SFLD" id="SFLDG00002">
    <property type="entry name" value="C1.7:_P-type_atpase_like"/>
    <property type="match status" value="1"/>
</dbReference>
<dbReference type="PANTHER" id="PTHR24092">
    <property type="entry name" value="PROBABLE PHOSPHOLIPID-TRANSPORTING ATPASE"/>
    <property type="match status" value="1"/>
</dbReference>
<feature type="transmembrane region" description="Helical" evidence="19">
    <location>
        <begin position="953"/>
        <end position="975"/>
    </location>
</feature>
<dbReference type="InterPro" id="IPR023299">
    <property type="entry name" value="ATPase_P-typ_cyto_dom_N"/>
</dbReference>
<dbReference type="Pfam" id="PF16209">
    <property type="entry name" value="PhoLip_ATPase_N"/>
    <property type="match status" value="1"/>
</dbReference>
<dbReference type="EMBL" id="JADGKB010000014">
    <property type="protein sequence ID" value="KAJ3259997.1"/>
    <property type="molecule type" value="Genomic_DNA"/>
</dbReference>
<keyword evidence="6 19" id="KW-0812">Transmembrane</keyword>
<evidence type="ECO:0000256" key="6">
    <source>
        <dbReference type="ARBA" id="ARBA00022692"/>
    </source>
</evidence>
<dbReference type="InterPro" id="IPR001757">
    <property type="entry name" value="P_typ_ATPase"/>
</dbReference>
<feature type="binding site" evidence="17">
    <location>
        <position position="821"/>
    </location>
    <ligand>
        <name>ATP</name>
        <dbReference type="ChEBI" id="CHEBI:30616"/>
    </ligand>
</feature>
<keyword evidence="10 18" id="KW-0460">Magnesium</keyword>
<dbReference type="SFLD" id="SFLDS00003">
    <property type="entry name" value="Haloacid_Dehalogenase"/>
    <property type="match status" value="1"/>
</dbReference>
<keyword evidence="7 18" id="KW-0479">Metal-binding</keyword>
<dbReference type="SUPFAM" id="SSF56784">
    <property type="entry name" value="HAD-like"/>
    <property type="match status" value="1"/>
</dbReference>
<feature type="binding site" evidence="17">
    <location>
        <position position="673"/>
    </location>
    <ligand>
        <name>ATP</name>
        <dbReference type="ChEBI" id="CHEBI:30616"/>
    </ligand>
</feature>
<comment type="catalytic activity">
    <reaction evidence="15">
        <text>a 1,2-diacyl-sn-glycero-3-phosphoethanolamine(out) + ATP + H2O = a 1,2-diacyl-sn-glycero-3-phosphoethanolamine(in) + ADP + phosphate + H(+)</text>
        <dbReference type="Rhea" id="RHEA:66132"/>
        <dbReference type="ChEBI" id="CHEBI:15377"/>
        <dbReference type="ChEBI" id="CHEBI:15378"/>
        <dbReference type="ChEBI" id="CHEBI:30616"/>
        <dbReference type="ChEBI" id="CHEBI:43474"/>
        <dbReference type="ChEBI" id="CHEBI:64612"/>
        <dbReference type="ChEBI" id="CHEBI:456216"/>
    </reaction>
    <physiologicalReaction direction="left-to-right" evidence="15">
        <dbReference type="Rhea" id="RHEA:66133"/>
    </physiologicalReaction>
</comment>
<dbReference type="GO" id="GO:0016887">
    <property type="term" value="F:ATP hydrolysis activity"/>
    <property type="evidence" value="ECO:0007669"/>
    <property type="project" value="InterPro"/>
</dbReference>
<dbReference type="Gene3D" id="3.40.50.1000">
    <property type="entry name" value="HAD superfamily/HAD-like"/>
    <property type="match status" value="1"/>
</dbReference>
<dbReference type="Pfam" id="PF13246">
    <property type="entry name" value="Cation_ATPase"/>
    <property type="match status" value="1"/>
</dbReference>
<dbReference type="InterPro" id="IPR032631">
    <property type="entry name" value="P-type_ATPase_N"/>
</dbReference>
<feature type="binding site" evidence="17">
    <location>
        <position position="495"/>
    </location>
    <ligand>
        <name>ATP</name>
        <dbReference type="ChEBI" id="CHEBI:30616"/>
    </ligand>
</feature>
<feature type="transmembrane region" description="Helical" evidence="19">
    <location>
        <begin position="1019"/>
        <end position="1045"/>
    </location>
</feature>
<feature type="binding site" evidence="18">
    <location>
        <position position="821"/>
    </location>
    <ligand>
        <name>Mg(2+)</name>
        <dbReference type="ChEBI" id="CHEBI:18420"/>
    </ligand>
</feature>
<feature type="binding site" evidence="17">
    <location>
        <position position="674"/>
    </location>
    <ligand>
        <name>ATP</name>
        <dbReference type="ChEBI" id="CHEBI:30616"/>
    </ligand>
</feature>
<evidence type="ECO:0000256" key="14">
    <source>
        <dbReference type="ARBA" id="ARBA00034036"/>
    </source>
</evidence>
<evidence type="ECO:0000313" key="23">
    <source>
        <dbReference type="Proteomes" id="UP001210925"/>
    </source>
</evidence>
<dbReference type="GO" id="GO:0005886">
    <property type="term" value="C:plasma membrane"/>
    <property type="evidence" value="ECO:0007669"/>
    <property type="project" value="UniProtKB-SubCell"/>
</dbReference>
<dbReference type="GO" id="GO:0005524">
    <property type="term" value="F:ATP binding"/>
    <property type="evidence" value="ECO:0007669"/>
    <property type="project" value="UniProtKB-UniRule"/>
</dbReference>